<comment type="similarity">
    <text evidence="9">Belongs to the glycosyl hydrolase 16 family.</text>
</comment>
<feature type="chain" id="PRO_5043108074" description="Xyloglucan endotransglucosylase/hydrolase" evidence="9">
    <location>
        <begin position="20"/>
        <end position="293"/>
    </location>
</feature>
<proteinExistence type="inferred from homology"/>
<dbReference type="EMBL" id="CAMGYJ010000011">
    <property type="protein sequence ID" value="CAI0558459.1"/>
    <property type="molecule type" value="Genomic_DNA"/>
</dbReference>
<comment type="subcellular location">
    <subcellularLocation>
        <location evidence="9">Secreted</location>
        <location evidence="9">Cell wall</location>
    </subcellularLocation>
    <subcellularLocation>
        <location evidence="9">Secreted</location>
        <location evidence="9">Extracellular space</location>
        <location evidence="9">Apoplast</location>
    </subcellularLocation>
</comment>
<dbReference type="GO" id="GO:0048046">
    <property type="term" value="C:apoplast"/>
    <property type="evidence" value="ECO:0007669"/>
    <property type="project" value="UniProtKB-SubCell"/>
</dbReference>
<evidence type="ECO:0000256" key="5">
    <source>
        <dbReference type="ARBA" id="ARBA00022801"/>
    </source>
</evidence>
<dbReference type="GO" id="GO:0010411">
    <property type="term" value="P:xyloglucan metabolic process"/>
    <property type="evidence" value="ECO:0007669"/>
    <property type="project" value="InterPro"/>
</dbReference>
<feature type="signal peptide" evidence="9">
    <location>
        <begin position="1"/>
        <end position="19"/>
    </location>
</feature>
<keyword evidence="5 9" id="KW-0378">Hydrolase</keyword>
<dbReference type="PANTHER" id="PTHR31062">
    <property type="entry name" value="XYLOGLUCAN ENDOTRANSGLUCOSYLASE/HYDROLASE PROTEIN 8-RELATED"/>
    <property type="match status" value="1"/>
</dbReference>
<dbReference type="InterPro" id="IPR010713">
    <property type="entry name" value="XET_C"/>
</dbReference>
<dbReference type="GO" id="GO:0071555">
    <property type="term" value="P:cell wall organization"/>
    <property type="evidence" value="ECO:0007669"/>
    <property type="project" value="UniProtKB-KW"/>
</dbReference>
<keyword evidence="7 9" id="KW-0326">Glycosidase</keyword>
<protein>
    <recommendedName>
        <fullName evidence="9">Xyloglucan endotransglucosylase/hydrolase</fullName>
        <ecNumber evidence="9">2.4.1.207</ecNumber>
    </recommendedName>
</protein>
<dbReference type="InterPro" id="IPR013320">
    <property type="entry name" value="ConA-like_dom_sf"/>
</dbReference>
<feature type="domain" description="GH16" evidence="10">
    <location>
        <begin position="19"/>
        <end position="221"/>
    </location>
</feature>
<feature type="active site" description="Nucleophile" evidence="8">
    <location>
        <position position="108"/>
    </location>
</feature>
<dbReference type="EC" id="2.4.1.207" evidence="9"/>
<accession>A0AAV0RPI8</accession>
<dbReference type="GO" id="GO:0004553">
    <property type="term" value="F:hydrolase activity, hydrolyzing O-glycosyl compounds"/>
    <property type="evidence" value="ECO:0007669"/>
    <property type="project" value="InterPro"/>
</dbReference>
<keyword evidence="4 9" id="KW-0808">Transferase</keyword>
<keyword evidence="9" id="KW-0961">Cell wall biogenesis/degradation</keyword>
<dbReference type="Pfam" id="PF00722">
    <property type="entry name" value="Glyco_hydro_16"/>
    <property type="match status" value="1"/>
</dbReference>
<reference evidence="11" key="1">
    <citation type="submission" date="2022-08" db="EMBL/GenBank/DDBJ databases">
        <authorList>
            <person name="Gutierrez-Valencia J."/>
        </authorList>
    </citation>
    <scope>NUCLEOTIDE SEQUENCE</scope>
</reference>
<keyword evidence="3 9" id="KW-0964">Secreted</keyword>
<dbReference type="InterPro" id="IPR044791">
    <property type="entry name" value="Beta-glucanase/XTH"/>
</dbReference>
<evidence type="ECO:0000256" key="8">
    <source>
        <dbReference type="PIRSR" id="PIRSR005604-1"/>
    </source>
</evidence>
<keyword evidence="12" id="KW-1185">Reference proteome</keyword>
<evidence type="ECO:0000256" key="7">
    <source>
        <dbReference type="ARBA" id="ARBA00023295"/>
    </source>
</evidence>
<keyword evidence="2 9" id="KW-0052">Apoplast</keyword>
<name>A0AAV0RPI8_9ROSI</name>
<dbReference type="PROSITE" id="PS51762">
    <property type="entry name" value="GH16_2"/>
    <property type="match status" value="1"/>
</dbReference>
<dbReference type="InterPro" id="IPR016455">
    <property type="entry name" value="XTH"/>
</dbReference>
<comment type="caution">
    <text evidence="11">The sequence shown here is derived from an EMBL/GenBank/DDBJ whole genome shotgun (WGS) entry which is preliminary data.</text>
</comment>
<evidence type="ECO:0000313" key="12">
    <source>
        <dbReference type="Proteomes" id="UP001154282"/>
    </source>
</evidence>
<keyword evidence="1 9" id="KW-0134">Cell wall</keyword>
<dbReference type="GO" id="GO:0042546">
    <property type="term" value="P:cell wall biogenesis"/>
    <property type="evidence" value="ECO:0007669"/>
    <property type="project" value="InterPro"/>
</dbReference>
<dbReference type="InterPro" id="IPR000757">
    <property type="entry name" value="Beta-glucanase-like"/>
</dbReference>
<evidence type="ECO:0000256" key="3">
    <source>
        <dbReference type="ARBA" id="ARBA00022525"/>
    </source>
</evidence>
<dbReference type="Pfam" id="PF06955">
    <property type="entry name" value="XET_C"/>
    <property type="match status" value="1"/>
</dbReference>
<dbReference type="Proteomes" id="UP001154282">
    <property type="component" value="Unassembled WGS sequence"/>
</dbReference>
<gene>
    <name evidence="11" type="ORF">LITE_LOCUS48791</name>
</gene>
<evidence type="ECO:0000259" key="10">
    <source>
        <dbReference type="PROSITE" id="PS51762"/>
    </source>
</evidence>
<comment type="PTM">
    <text evidence="9">Contains at least one intrachain disulfide bond essential for its enzymatic activity.</text>
</comment>
<evidence type="ECO:0000256" key="6">
    <source>
        <dbReference type="ARBA" id="ARBA00023157"/>
    </source>
</evidence>
<dbReference type="AlphaFoldDB" id="A0AAV0RPI8"/>
<dbReference type="SUPFAM" id="SSF49899">
    <property type="entry name" value="Concanavalin A-like lectins/glucanases"/>
    <property type="match status" value="1"/>
</dbReference>
<comment type="function">
    <text evidence="9">Catalyzes xyloglucan endohydrolysis (XEH) and/or endotransglycosylation (XET). Cleaves and religates xyloglucan polymers, an essential constituent of the primary cell wall, and thereby participates in cell wall construction of growing tissues.</text>
</comment>
<keyword evidence="6" id="KW-1015">Disulfide bond</keyword>
<evidence type="ECO:0000256" key="2">
    <source>
        <dbReference type="ARBA" id="ARBA00022523"/>
    </source>
</evidence>
<feature type="active site" description="Proton donor" evidence="8">
    <location>
        <position position="112"/>
    </location>
</feature>
<dbReference type="PIRSF" id="PIRSF005604">
    <property type="entry name" value="XET"/>
    <property type="match status" value="1"/>
</dbReference>
<sequence length="293" mass="33510">MDLLFISVLLTALLAGVSAAVTGVPNNVVVPFQQNYHILYGQDHVNVFGENNTVRLSLDQSSGSGFGSYKKFASGLFEMRIKLPPKDTSCIITSFYLTSFGDEFHHDELDFEFYGGNSLPYQLQTNVFANGVGGREQKVALWFDPTADFHDYQILWNQHHVMFSVDGIPIRVFKNNTVLGVDYPWRPMQVEATIWYADWACDVKPDLSKGPYVAEYQSFDIAGCPVDDFNPNGRELCYSPRFWWNTGNRWQLDPHQEQEFQNVRAKHISYDYCRDRARYPVVSPECQPNSSLL</sequence>
<evidence type="ECO:0000256" key="4">
    <source>
        <dbReference type="ARBA" id="ARBA00022679"/>
    </source>
</evidence>
<evidence type="ECO:0000313" key="11">
    <source>
        <dbReference type="EMBL" id="CAI0558459.1"/>
    </source>
</evidence>
<keyword evidence="9" id="KW-0732">Signal</keyword>
<organism evidence="11 12">
    <name type="scientific">Linum tenue</name>
    <dbReference type="NCBI Taxonomy" id="586396"/>
    <lineage>
        <taxon>Eukaryota</taxon>
        <taxon>Viridiplantae</taxon>
        <taxon>Streptophyta</taxon>
        <taxon>Embryophyta</taxon>
        <taxon>Tracheophyta</taxon>
        <taxon>Spermatophyta</taxon>
        <taxon>Magnoliopsida</taxon>
        <taxon>eudicotyledons</taxon>
        <taxon>Gunneridae</taxon>
        <taxon>Pentapetalae</taxon>
        <taxon>rosids</taxon>
        <taxon>fabids</taxon>
        <taxon>Malpighiales</taxon>
        <taxon>Linaceae</taxon>
        <taxon>Linum</taxon>
    </lineage>
</organism>
<evidence type="ECO:0000256" key="9">
    <source>
        <dbReference type="RuleBase" id="RU361120"/>
    </source>
</evidence>
<dbReference type="GO" id="GO:0016762">
    <property type="term" value="F:xyloglucan:xyloglucosyl transferase activity"/>
    <property type="evidence" value="ECO:0007669"/>
    <property type="project" value="UniProtKB-EC"/>
</dbReference>
<evidence type="ECO:0000256" key="1">
    <source>
        <dbReference type="ARBA" id="ARBA00022512"/>
    </source>
</evidence>
<dbReference type="Gene3D" id="2.60.120.200">
    <property type="match status" value="1"/>
</dbReference>